<feature type="domain" description="Fe/B12 periplasmic-binding" evidence="7">
    <location>
        <begin position="31"/>
        <end position="291"/>
    </location>
</feature>
<evidence type="ECO:0000256" key="5">
    <source>
        <dbReference type="ARBA" id="ARBA00022729"/>
    </source>
</evidence>
<keyword evidence="4" id="KW-0410">Iron transport</keyword>
<feature type="signal peptide" evidence="6">
    <location>
        <begin position="1"/>
        <end position="25"/>
    </location>
</feature>
<proteinExistence type="inferred from homology"/>
<dbReference type="PRINTS" id="PR01715">
    <property type="entry name" value="FERRIBNDNGPP"/>
</dbReference>
<dbReference type="CDD" id="cd01146">
    <property type="entry name" value="FhuD"/>
    <property type="match status" value="1"/>
</dbReference>
<keyword evidence="4" id="KW-0406">Ion transport</keyword>
<dbReference type="PANTHER" id="PTHR30532:SF1">
    <property type="entry name" value="IRON(3+)-HYDROXAMATE-BINDING PROTEIN FHUD"/>
    <property type="match status" value="1"/>
</dbReference>
<protein>
    <submittedName>
        <fullName evidence="8">Iron complex transport system substrate-binding protein</fullName>
    </submittedName>
</protein>
<dbReference type="EMBL" id="JAASQI010000003">
    <property type="protein sequence ID" value="NIJ57590.1"/>
    <property type="molecule type" value="Genomic_DNA"/>
</dbReference>
<dbReference type="Pfam" id="PF01497">
    <property type="entry name" value="Peripla_BP_2"/>
    <property type="match status" value="1"/>
</dbReference>
<dbReference type="Proteomes" id="UP001429580">
    <property type="component" value="Unassembled WGS sequence"/>
</dbReference>
<keyword evidence="4" id="KW-0408">Iron</keyword>
<reference evidence="8 9" key="1">
    <citation type="submission" date="2020-03" db="EMBL/GenBank/DDBJ databases">
        <title>Genomic Encyclopedia of Type Strains, Phase IV (KMG-IV): sequencing the most valuable type-strain genomes for metagenomic binning, comparative biology and taxonomic classification.</title>
        <authorList>
            <person name="Goeker M."/>
        </authorList>
    </citation>
    <scope>NUCLEOTIDE SEQUENCE [LARGE SCALE GENOMIC DNA]</scope>
    <source>
        <strain evidence="8 9">DSM 103870</strain>
    </source>
</reference>
<keyword evidence="3" id="KW-0813">Transport</keyword>
<sequence length="301" mass="32566">MHRHAITRRAALALAGMAFGNAALARGTAQRIAAIDWATLETALALGMIPVAATELIQFRRQVIVPAVPDSVTDLGLRGTPNFELLRIVQPDLILISNFYEHMRPLYERIAPVFSATVFRHGEPPYPRAEQVTAALGERLGLTDEARNVVDGTRRELAAIRERLSGAERRPVFVVSLGDARHFRAFGDDSLFGNVLGMLGFANAWEGASSYSAAAPVGIEALARVPEARLVVVEPTPPEVRRVLATSALWRALPMVREKRVTFMAPVNHFGALPSARRFAQLLAAPLNGDGSVSDGGRSHG</sequence>
<comment type="subcellular location">
    <subcellularLocation>
        <location evidence="1">Cell envelope</location>
    </subcellularLocation>
</comment>
<feature type="chain" id="PRO_5046521608" evidence="6">
    <location>
        <begin position="26"/>
        <end position="301"/>
    </location>
</feature>
<evidence type="ECO:0000256" key="2">
    <source>
        <dbReference type="ARBA" id="ARBA00008814"/>
    </source>
</evidence>
<gene>
    <name evidence="8" type="ORF">FHS82_001426</name>
</gene>
<accession>A0ABX0V030</accession>
<dbReference type="RefSeq" id="WP_166950365.1">
    <property type="nucleotide sequence ID" value="NZ_JAASQI010000003.1"/>
</dbReference>
<evidence type="ECO:0000259" key="7">
    <source>
        <dbReference type="PROSITE" id="PS50983"/>
    </source>
</evidence>
<comment type="similarity">
    <text evidence="2">Belongs to the bacterial solute-binding protein 8 family.</text>
</comment>
<evidence type="ECO:0000256" key="1">
    <source>
        <dbReference type="ARBA" id="ARBA00004196"/>
    </source>
</evidence>
<dbReference type="PROSITE" id="PS50983">
    <property type="entry name" value="FE_B12_PBP"/>
    <property type="match status" value="1"/>
</dbReference>
<dbReference type="PANTHER" id="PTHR30532">
    <property type="entry name" value="IRON III DICITRATE-BINDING PERIPLASMIC PROTEIN"/>
    <property type="match status" value="1"/>
</dbReference>
<keyword evidence="9" id="KW-1185">Reference proteome</keyword>
<evidence type="ECO:0000256" key="3">
    <source>
        <dbReference type="ARBA" id="ARBA00022448"/>
    </source>
</evidence>
<dbReference type="Gene3D" id="3.40.50.1980">
    <property type="entry name" value="Nitrogenase molybdenum iron protein domain"/>
    <property type="match status" value="2"/>
</dbReference>
<keyword evidence="5 6" id="KW-0732">Signal</keyword>
<evidence type="ECO:0000313" key="8">
    <source>
        <dbReference type="EMBL" id="NIJ57590.1"/>
    </source>
</evidence>
<comment type="caution">
    <text evidence="8">The sequence shown here is derived from an EMBL/GenBank/DDBJ whole genome shotgun (WGS) entry which is preliminary data.</text>
</comment>
<evidence type="ECO:0000313" key="9">
    <source>
        <dbReference type="Proteomes" id="UP001429580"/>
    </source>
</evidence>
<name>A0ABX0V030_9HYPH</name>
<evidence type="ECO:0000256" key="6">
    <source>
        <dbReference type="SAM" id="SignalP"/>
    </source>
</evidence>
<dbReference type="InterPro" id="IPR002491">
    <property type="entry name" value="ABC_transptr_periplasmic_BD"/>
</dbReference>
<evidence type="ECO:0000256" key="4">
    <source>
        <dbReference type="ARBA" id="ARBA00022496"/>
    </source>
</evidence>
<organism evidence="8 9">
    <name type="scientific">Pseudochelatococcus lubricantis</name>
    <dbReference type="NCBI Taxonomy" id="1538102"/>
    <lineage>
        <taxon>Bacteria</taxon>
        <taxon>Pseudomonadati</taxon>
        <taxon>Pseudomonadota</taxon>
        <taxon>Alphaproteobacteria</taxon>
        <taxon>Hyphomicrobiales</taxon>
        <taxon>Chelatococcaceae</taxon>
        <taxon>Pseudochelatococcus</taxon>
    </lineage>
</organism>
<dbReference type="SUPFAM" id="SSF53807">
    <property type="entry name" value="Helical backbone' metal receptor"/>
    <property type="match status" value="1"/>
</dbReference>
<dbReference type="InterPro" id="IPR051313">
    <property type="entry name" value="Bact_iron-sidero_bind"/>
</dbReference>